<reference evidence="2" key="1">
    <citation type="submission" date="2016-10" db="EMBL/GenBank/DDBJ databases">
        <authorList>
            <person name="Wibberg D."/>
        </authorList>
    </citation>
    <scope>NUCLEOTIDE SEQUENCE [LARGE SCALE GENOMIC DNA]</scope>
</reference>
<protein>
    <submittedName>
        <fullName evidence="1">Uncharacterized protein</fullName>
    </submittedName>
</protein>
<dbReference type="Proteomes" id="UP000187891">
    <property type="component" value="Unassembled WGS sequence"/>
</dbReference>
<dbReference type="EMBL" id="FMUE01000004">
    <property type="protein sequence ID" value="SCX21325.1"/>
    <property type="molecule type" value="Genomic_DNA"/>
</dbReference>
<dbReference type="RefSeq" id="WP_077102286.1">
    <property type="nucleotide sequence ID" value="NZ_CP192797.1"/>
</dbReference>
<name>A0A1R3TK75_9HYPH</name>
<dbReference type="AlphaFoldDB" id="A0A1R3TK75"/>
<dbReference type="Pfam" id="PF13711">
    <property type="entry name" value="DUF4160"/>
    <property type="match status" value="1"/>
</dbReference>
<evidence type="ECO:0000313" key="2">
    <source>
        <dbReference type="Proteomes" id="UP000187891"/>
    </source>
</evidence>
<evidence type="ECO:0000313" key="1">
    <source>
        <dbReference type="EMBL" id="SCX21325.1"/>
    </source>
</evidence>
<organism evidence="1 2">
    <name type="scientific">Agrobacterium rosae</name>
    <dbReference type="NCBI Taxonomy" id="1972867"/>
    <lineage>
        <taxon>Bacteria</taxon>
        <taxon>Pseudomonadati</taxon>
        <taxon>Pseudomonadota</taxon>
        <taxon>Alphaproteobacteria</taxon>
        <taxon>Hyphomicrobiales</taxon>
        <taxon>Rhizobiaceae</taxon>
        <taxon>Rhizobium/Agrobacterium group</taxon>
        <taxon>Agrobacterium</taxon>
    </lineage>
</organism>
<dbReference type="STRING" id="1907666.DSM25559_2053"/>
<gene>
    <name evidence="1" type="ORF">DSM25559_2053</name>
</gene>
<proteinExistence type="predicted"/>
<dbReference type="InterPro" id="IPR025427">
    <property type="entry name" value="DUF4160"/>
</dbReference>
<sequence>MPTVLRKYGFRFHFYSGDGHEPPHIHIDGSGGEAKVWLDAVRLAQAKGFNQRDIARILETVEEHRDQMMEAWHDYFG</sequence>
<accession>A0A1R3TK75</accession>